<dbReference type="FunFam" id="2.40.110.10:FF:000011">
    <property type="entry name" value="Acyl-CoA dehydrogenase FadE34"/>
    <property type="match status" value="1"/>
</dbReference>
<protein>
    <submittedName>
        <fullName evidence="10">Acyl-CoA dehydrogenase family protein</fullName>
    </submittedName>
</protein>
<evidence type="ECO:0000259" key="9">
    <source>
        <dbReference type="Pfam" id="PF02771"/>
    </source>
</evidence>
<dbReference type="InterPro" id="IPR036250">
    <property type="entry name" value="AcylCo_DH-like_C"/>
</dbReference>
<dbReference type="Pfam" id="PF00441">
    <property type="entry name" value="Acyl-CoA_dh_1"/>
    <property type="match status" value="1"/>
</dbReference>
<dbReference type="SUPFAM" id="SSF56645">
    <property type="entry name" value="Acyl-CoA dehydrogenase NM domain-like"/>
    <property type="match status" value="1"/>
</dbReference>
<evidence type="ECO:0000313" key="10">
    <source>
        <dbReference type="EMBL" id="MBS4211406.1"/>
    </source>
</evidence>
<dbReference type="RefSeq" id="WP_213115923.1">
    <property type="nucleotide sequence ID" value="NZ_JAGYPF010000001.1"/>
</dbReference>
<dbReference type="GO" id="GO:0016627">
    <property type="term" value="F:oxidoreductase activity, acting on the CH-CH group of donors"/>
    <property type="evidence" value="ECO:0007669"/>
    <property type="project" value="InterPro"/>
</dbReference>
<evidence type="ECO:0000256" key="6">
    <source>
        <dbReference type="RuleBase" id="RU362125"/>
    </source>
</evidence>
<dbReference type="GO" id="GO:0050660">
    <property type="term" value="F:flavin adenine dinucleotide binding"/>
    <property type="evidence" value="ECO:0007669"/>
    <property type="project" value="InterPro"/>
</dbReference>
<dbReference type="Gene3D" id="1.20.140.10">
    <property type="entry name" value="Butyryl-CoA Dehydrogenase, subunit A, domain 3"/>
    <property type="match status" value="1"/>
</dbReference>
<dbReference type="InterPro" id="IPR046373">
    <property type="entry name" value="Acyl-CoA_Oxase/DH_mid-dom_sf"/>
</dbReference>
<feature type="domain" description="Acyl-CoA dehydrogenase/oxidase N-terminal" evidence="9">
    <location>
        <begin position="6"/>
        <end position="125"/>
    </location>
</feature>
<dbReference type="Pfam" id="PF02770">
    <property type="entry name" value="Acyl-CoA_dh_M"/>
    <property type="match status" value="1"/>
</dbReference>
<evidence type="ECO:0000259" key="7">
    <source>
        <dbReference type="Pfam" id="PF00441"/>
    </source>
</evidence>
<sequence length="397" mass="45042">MDFAYTESELAFQKELRAWLEENLPEGWLEGKRVIPEDDNQKAAFLRDWYRKLAEGGWSGISWPKEYGGRGASLMQEVIYEQEMARVKAPPALNIIGTAMVGPTLLQIGTDYQKERYIEKILNGEEIWCQGYSEPNAGSDLAAIQTKAVKKGDKWIINGQKIWTSYAHLADRCFLLARTENTGKKHEGITAFLVDMHQEGVETRTIRSINDRRDFNEMFFNDAIAYDADIVGEVNQGWKVSLILLSHERVGVARQTFRLQKQFEELVELAKSMKKNGRPLAADPLVRQNLAIFRTKTKALLFNYYRHLTNTIRAGRPGPEGSMDKLASSELGQEMLAYAISLQGASGTLWKGDASVDQNWQQEYLRSFAYTIEGGTSEIQKNIVGERILGLPKDIKY</sequence>
<dbReference type="EMBL" id="JAGYPF010000001">
    <property type="protein sequence ID" value="MBS4211406.1"/>
    <property type="molecule type" value="Genomic_DNA"/>
</dbReference>
<comment type="similarity">
    <text evidence="2 6">Belongs to the acyl-CoA dehydrogenase family.</text>
</comment>
<keyword evidence="11" id="KW-1185">Reference proteome</keyword>
<evidence type="ECO:0000256" key="2">
    <source>
        <dbReference type="ARBA" id="ARBA00009347"/>
    </source>
</evidence>
<keyword evidence="5 6" id="KW-0560">Oxidoreductase</keyword>
<proteinExistence type="inferred from homology"/>
<organism evidence="10 11">
    <name type="scientific">Neobacillus rhizophilus</name>
    <dbReference type="NCBI Taxonomy" id="2833579"/>
    <lineage>
        <taxon>Bacteria</taxon>
        <taxon>Bacillati</taxon>
        <taxon>Bacillota</taxon>
        <taxon>Bacilli</taxon>
        <taxon>Bacillales</taxon>
        <taxon>Bacillaceae</taxon>
        <taxon>Neobacillus</taxon>
    </lineage>
</organism>
<comment type="cofactor">
    <cofactor evidence="1 6">
        <name>FAD</name>
        <dbReference type="ChEBI" id="CHEBI:57692"/>
    </cofactor>
</comment>
<dbReference type="PANTHER" id="PTHR43292">
    <property type="entry name" value="ACYL-COA DEHYDROGENASE"/>
    <property type="match status" value="1"/>
</dbReference>
<evidence type="ECO:0000259" key="8">
    <source>
        <dbReference type="Pfam" id="PF02770"/>
    </source>
</evidence>
<keyword evidence="3 6" id="KW-0285">Flavoprotein</keyword>
<dbReference type="InterPro" id="IPR009100">
    <property type="entry name" value="AcylCoA_DH/oxidase_NM_dom_sf"/>
</dbReference>
<gene>
    <name evidence="10" type="ORF">KHA99_02910</name>
</gene>
<dbReference type="Pfam" id="PF02771">
    <property type="entry name" value="Acyl-CoA_dh_N"/>
    <property type="match status" value="1"/>
</dbReference>
<dbReference type="InterPro" id="IPR052161">
    <property type="entry name" value="Mycobact_Acyl-CoA_DH"/>
</dbReference>
<name>A0A942U2T5_9BACI</name>
<dbReference type="Gene3D" id="1.10.540.10">
    <property type="entry name" value="Acyl-CoA dehydrogenase/oxidase, N-terminal domain"/>
    <property type="match status" value="1"/>
</dbReference>
<dbReference type="InterPro" id="IPR037069">
    <property type="entry name" value="AcylCoA_DH/ox_N_sf"/>
</dbReference>
<evidence type="ECO:0000256" key="3">
    <source>
        <dbReference type="ARBA" id="ARBA00022630"/>
    </source>
</evidence>
<keyword evidence="4 6" id="KW-0274">FAD</keyword>
<evidence type="ECO:0000256" key="1">
    <source>
        <dbReference type="ARBA" id="ARBA00001974"/>
    </source>
</evidence>
<reference evidence="10" key="1">
    <citation type="submission" date="2021-05" db="EMBL/GenBank/DDBJ databases">
        <title>Novel Bacillus species.</title>
        <authorList>
            <person name="Liu G."/>
        </authorList>
    </citation>
    <scope>NUCLEOTIDE SEQUENCE</scope>
    <source>
        <strain evidence="10">FJAT-49825</strain>
    </source>
</reference>
<dbReference type="PANTHER" id="PTHR43292:SF4">
    <property type="entry name" value="ACYL-COA DEHYDROGENASE FADE34"/>
    <property type="match status" value="1"/>
</dbReference>
<accession>A0A942U2T5</accession>
<dbReference type="InterPro" id="IPR013786">
    <property type="entry name" value="AcylCoA_DH/ox_N"/>
</dbReference>
<dbReference type="Gene3D" id="2.40.110.10">
    <property type="entry name" value="Butyryl-CoA Dehydrogenase, subunit A, domain 2"/>
    <property type="match status" value="1"/>
</dbReference>
<evidence type="ECO:0000256" key="5">
    <source>
        <dbReference type="ARBA" id="ARBA00023002"/>
    </source>
</evidence>
<dbReference type="SUPFAM" id="SSF47203">
    <property type="entry name" value="Acyl-CoA dehydrogenase C-terminal domain-like"/>
    <property type="match status" value="1"/>
</dbReference>
<feature type="domain" description="Acyl-CoA dehydrogenase/oxidase C-terminal" evidence="7">
    <location>
        <begin position="235"/>
        <end position="389"/>
    </location>
</feature>
<feature type="domain" description="Acyl-CoA oxidase/dehydrogenase middle" evidence="8">
    <location>
        <begin position="129"/>
        <end position="222"/>
    </location>
</feature>
<dbReference type="AlphaFoldDB" id="A0A942U2T5"/>
<dbReference type="InterPro" id="IPR006091">
    <property type="entry name" value="Acyl-CoA_Oxase/DH_mid-dom"/>
</dbReference>
<dbReference type="InterPro" id="IPR009075">
    <property type="entry name" value="AcylCo_DH/oxidase_C"/>
</dbReference>
<evidence type="ECO:0000256" key="4">
    <source>
        <dbReference type="ARBA" id="ARBA00022827"/>
    </source>
</evidence>
<evidence type="ECO:0000313" key="11">
    <source>
        <dbReference type="Proteomes" id="UP000679749"/>
    </source>
</evidence>
<dbReference type="Proteomes" id="UP000679749">
    <property type="component" value="Unassembled WGS sequence"/>
</dbReference>
<dbReference type="GO" id="GO:0005886">
    <property type="term" value="C:plasma membrane"/>
    <property type="evidence" value="ECO:0007669"/>
    <property type="project" value="TreeGrafter"/>
</dbReference>
<comment type="caution">
    <text evidence="10">The sequence shown here is derived from an EMBL/GenBank/DDBJ whole genome shotgun (WGS) entry which is preliminary data.</text>
</comment>